<dbReference type="EMBL" id="FO082266">
    <property type="protein sequence ID" value="CCO19318.1"/>
    <property type="molecule type" value="Genomic_DNA"/>
</dbReference>
<name>K8FC96_9CHLO</name>
<dbReference type="InterPro" id="IPR036383">
    <property type="entry name" value="TSP1_rpt_sf"/>
</dbReference>
<dbReference type="PROSITE" id="PS51092">
    <property type="entry name" value="FN2_2"/>
    <property type="match status" value="1"/>
</dbReference>
<dbReference type="Gene3D" id="2.10.10.10">
    <property type="entry name" value="Fibronectin, type II, collagen-binding"/>
    <property type="match status" value="1"/>
</dbReference>
<keyword evidence="2" id="KW-1015">Disulfide bond</keyword>
<keyword evidence="1" id="KW-0677">Repeat</keyword>
<proteinExistence type="predicted"/>
<dbReference type="Gene3D" id="2.20.100.10">
    <property type="entry name" value="Thrombospondin type-1 (TSP1) repeat"/>
    <property type="match status" value="2"/>
</dbReference>
<evidence type="ECO:0000259" key="3">
    <source>
        <dbReference type="PROSITE" id="PS51092"/>
    </source>
</evidence>
<dbReference type="Proteomes" id="UP000198341">
    <property type="component" value="Chromosome 13"/>
</dbReference>
<dbReference type="InterPro" id="IPR000884">
    <property type="entry name" value="TSP1_rpt"/>
</dbReference>
<dbReference type="PROSITE" id="PS50092">
    <property type="entry name" value="TSP1"/>
    <property type="match status" value="2"/>
</dbReference>
<protein>
    <recommendedName>
        <fullName evidence="3">Fibronectin type-II domain-containing protein</fullName>
    </recommendedName>
</protein>
<dbReference type="OrthoDB" id="27934at2759"/>
<keyword evidence="5" id="KW-1185">Reference proteome</keyword>
<dbReference type="KEGG" id="bpg:Bathy13g00330"/>
<dbReference type="SMART" id="SM00209">
    <property type="entry name" value="TSP1"/>
    <property type="match status" value="3"/>
</dbReference>
<dbReference type="GeneID" id="19012256"/>
<evidence type="ECO:0000313" key="5">
    <source>
        <dbReference type="Proteomes" id="UP000198341"/>
    </source>
</evidence>
<dbReference type="InterPro" id="IPR013806">
    <property type="entry name" value="Kringle-like"/>
</dbReference>
<dbReference type="SUPFAM" id="SSF57440">
    <property type="entry name" value="Kringle-like"/>
    <property type="match status" value="1"/>
</dbReference>
<evidence type="ECO:0000256" key="2">
    <source>
        <dbReference type="ARBA" id="ARBA00023157"/>
    </source>
</evidence>
<sequence length="3508" mass="387778">MKKKKREHFRAVALIVSVLLLIVFVVSPLELVKDYEKSKTHLSTPKSSVEIRFADSILNNDAKETNYSSSSSSSSSSYRERRISSRRRNLMQSLLSPETIEAQPTNYHVHVDRHHVSGTFLKRVSTFLGCKTECDRYGYECAGFTLELTQVTSAYECILVGRGYGLVADEVEKVHTFYRKKRGVDMDEDFAGYDDANVLVEERRSSETKRIENVTYDDLVIHPSLIRKLAYAAVNGTLAEITRACERDHRCAGFYRCSGASDTANSKAAIASQFGMNNFRIAYTQQQFRAFSEAIVKLEEAFAISNKKMDEFHEEARVTGPLLESNEDGLRAIFASGYSNAIFLSSLPDSSELVQREGIQTHYVKVTKTTGGTANGENCVFPFEYEGVEYFEPTLEKSWEGKPWCFTSSSVTFTYSNDEGQKKWGYTDTYAQNRRRAVYVRSVNSEWSECSKTCGGGFRTRSRRTCKDLLTNQAVDSSLCGINSGREDDDGKVEIEVCHTHSCQDQCFVPIAEDRKPCNPYYENIHKVEKTSVSAEKERCELYGCCFANARESASAFSCYQSLVQVEYIGSSTNECAVKRDSSSAVSTTITKCGDSCCRASDDGGNLCEYHVGYSDPLNATDPCGEYSNSISNASAVVDTVKWVFLGGNTYIENCMRLSSTISRTLLECQSACRAAMASRCSAISFLGAKKKCDLFLCGVFGRRRPLQTQNVVGYESYVWRSAVSGRWTSSAWSECKNTGYITYSASSAECTFKQFRTVQCVNTVSGSIASSESECVAADKPSIEQFCQGACPSTKTCEELGTNFSVRDALLQASRIWENNPDGGGYDQHYGGFPSLRSCGTQIFDAAPNQTWASFTNDPLASGCYQATGAQGVSGYGNYPKDRAFKYHDYWTSSLNRSCAWNDITCNPGVSYGVNKDLCESRGARLCTAYEVALGLPQAYSAQYCPTSFVWTSTKCDENDSTGVFVANPSRSRGMYKHWNKLTSAMEQMGGNAKHCVSAYTDEYQHIYPACCADYAVNTASNASGFNAAYYNDYKEPISAAAYTSVYEREVEINRGLAGLTNGMDGYCKRKTYLTDDLRTVRSSDIVVLPCKAYEGSCTPTSFSKTSRSDRHSDCSSGTFCAVGIGEKYGLPRGSNVCIPTYHYNQIKVLVGKILTGVQTPLVFVERGTATLPARASVKILRGQRIGCMGAWDGTADVAASKTLVKQSGHSVRSSANYVHMRPFSDEMHTNQSSIHQPYMEWNDFIADGRYRVPGFLYEDDRHQVCMCDLDANDCNAPASWDDLGFVTIETESDYYETQRCGLPHGGDLFESYDSASFEEYIPPHTLHTLQISQERFRKTYFIEFCAQRCTSNARCAGFDVVTRSASSHSTCRLRSSSVKIRLRQGRNEDLLITFYMRRDERDRGMHSWDWQPSLNFASNGTHNMLQSHWNQVIPNEIIPNLALGGGSMSMRVSGDFGGFTEKIFPQTGNFTSDSLTLGSIAKLRRNIDPLIGSKNYLGAGASSKFYSERELSHVSLHSGDSKVFPLHGQRIYHSDGGLLGTEPKRTYRYIAADSAELSSLQTSESVFFSGGLYLDYAKPTCGGTANSSPCFHKKSLVIHANADGSDVTEYQSKCFIPALHLSASLGGAGFERGRKICYTNAEQTEWGYCDCEEELSSAILKRTRYWGQDSIFHNAKYRGEEVVMITDDFNAPIQSMKCVESGLGLTSGKLSECAFYSNTTLCLEDERYYDWVRIDSLFIKPVSTLQYVRNDLDPALGYPTGYVRCPVGKVLTGLAFTHDTNQSSAKAGVVPRCGTPSGFTVDSSNEVKARTFASKSNAVKKGTHYEMDESCAQGYIATGVGLVGMRHTDSWGTSVMEDSSFNDRHLLCSPVSAIGLGIADGYTSRSCKKLDCANAEILSSQTTESLSQCLAGGANPFGFSPASGATFTYARETKVCRIYKERCDETLTAVPSSVPSYESSTSYLGETRFTPVEYLHPVTISDLASFVVMSNEEGVDYFVGNVDVVWATTPWSICSKPCESGVQFRKVFCALRSRQILSDAVNDSKCAHFDVKPNGMQSCNAFSCNPQCLLKVGTSRTICVPYELDSQGNTQNVNIRKATCEKYGCCFVPSTSEKECYSKNLTELNEVLHAQWVPLAWERCGKTPQKRRADLEISRNDIIQKNLWNTQSRMNACVWPNGTRAEIQRCIAGAMPPTTRLCDQYESHGLLCNVDCHYGRCEVMADYGTCICLNGWAKDPDGKCTLKRGIDNGESCATPSWNVSEWSACEKAPIGSGIASTGVRGRSVKCIPSSAICYTAYCEAATKPAEFDTCSYTETPASLFLPSGWTHFLKAEASELLDPIDDFILFERRAHTSEKTFNASVSECVRACSHTARCPGVVFTPDIDDNPESGNCGFISTKKLSRSASPAFERSSRSHVFAKRGVFTQYPYMGSEAFGELFNVTIDSGEVWTEVLTNALLDWNENHAKSQSSIPESDTIWDFIRTQTGDQGVSLRKSLYSLSMPTHPKVVENLRFLKNFFDDEQIVDSNIPDVLLAFSQRYRNIGSLINSTSPEQGEDGATADVEFTKLRNYCAQHGKQFNAPTSRLKNPSPIAALDYLIKKVGRKDLAFPLTDAPWPLLTIHPIAHIPTEECDWIWSRYEDAEADNPDEYVDLNRTSKAGIATSWFRYSSNYDSNKPDANVCRNSNWYKDSLPRIAEDGGGSARLSYLHVGNVACRGGPATMVQQPGGHSAAIAFNKSPSGLWKMNKFGFIAGEVSTWLTDVNPLPTDDIRRRGEGIETSLDYISSIPRAMNEGLDSYLEVRLAMQLFRTFYYNMGGLNTQERVIMLLLSTLEKNPHVPEAWDLIFTHYQMTSITNTTILEKAARQFLHVARFYPKSLEKFLSAGARLVGCPFGVTSDGPLRYFLDVVIPYILEGESSMFRSATRYNVLLRILPCYRSAYGSSIAVLNLFKSELLALAWNEPSAGIRRATRTDFTLIDTPGSANAFKNALTFLLGCGPEFTKGICFNGLAGYDANATKLWLEDLFLEMPRGHVGGRMDTLVGTWTICNEPDIKPPFGILNDPISTWTQRGRVAERGSFRTFKAYLLKYKRLAGTSFNVTNETAVFVAGIDQSLSNPSTLYSKGLLTYSSSPSNRIILASCSSPYEYLGEGECMVSNGLESPMTFRKEYSDLNPHVVGTNAHEARNRCRNKCLEFTWCLAVEVELDAESQLTPGCKLITDWTAYVVESGNTLANNFWGGAETLGGETYQTHCHGGTCRADAPRFFGGRVHSLTGHHCYAKPDIAPPSPAAPLPPLLPPPPLPLLPSPPPPPPDLDYSYLGEGECRQSNGNYGIKFSKSCYDLFPHTSGTNAHDAIILCKAKCIVFAWCLAAEVVLRDIWPTPECRLVTDWNAYVVESTNTFQNNKWGGMQSIDGENYQTYCNGGSSLCGPSNVFDGGKLNSREGYHCYLKTASAPPATLPPPKPPPSPLLSGVSAGVLSETAKNNRRVLMEEKLNENHLIFDASSSSDS</sequence>
<dbReference type="Pfam" id="PF00040">
    <property type="entry name" value="fn2"/>
    <property type="match status" value="1"/>
</dbReference>
<evidence type="ECO:0000256" key="1">
    <source>
        <dbReference type="ARBA" id="ARBA00022737"/>
    </source>
</evidence>
<dbReference type="InterPro" id="IPR000562">
    <property type="entry name" value="FN_type2_dom"/>
</dbReference>
<dbReference type="Pfam" id="PF00090">
    <property type="entry name" value="TSP_1"/>
    <property type="match status" value="1"/>
</dbReference>
<dbReference type="InterPro" id="IPR036943">
    <property type="entry name" value="FN_type2_sf"/>
</dbReference>
<dbReference type="SMART" id="SM00059">
    <property type="entry name" value="FN2"/>
    <property type="match status" value="1"/>
</dbReference>
<reference evidence="4 5" key="1">
    <citation type="submission" date="2011-10" db="EMBL/GenBank/DDBJ databases">
        <authorList>
            <person name="Genoscope - CEA"/>
        </authorList>
    </citation>
    <scope>NUCLEOTIDE SEQUENCE [LARGE SCALE GENOMIC DNA]</scope>
    <source>
        <strain evidence="4 5">RCC 1105</strain>
    </source>
</reference>
<gene>
    <name evidence="4" type="ordered locus">Bathy13g00330</name>
</gene>
<feature type="domain" description="Fibronectin type-II" evidence="3">
    <location>
        <begin position="374"/>
        <end position="429"/>
    </location>
</feature>
<evidence type="ECO:0000313" key="4">
    <source>
        <dbReference type="EMBL" id="CCO19318.1"/>
    </source>
</evidence>
<organism evidence="4 5">
    <name type="scientific">Bathycoccus prasinos</name>
    <dbReference type="NCBI Taxonomy" id="41875"/>
    <lineage>
        <taxon>Eukaryota</taxon>
        <taxon>Viridiplantae</taxon>
        <taxon>Chlorophyta</taxon>
        <taxon>Mamiellophyceae</taxon>
        <taxon>Mamiellales</taxon>
        <taxon>Bathycoccaceae</taxon>
        <taxon>Bathycoccus</taxon>
    </lineage>
</organism>
<dbReference type="RefSeq" id="XP_007509515.1">
    <property type="nucleotide sequence ID" value="XM_007509453.1"/>
</dbReference>
<dbReference type="SUPFAM" id="SSF82895">
    <property type="entry name" value="TSP-1 type 1 repeat"/>
    <property type="match status" value="2"/>
</dbReference>
<dbReference type="Pfam" id="PF19030">
    <property type="entry name" value="TSP1_ADAMTS"/>
    <property type="match status" value="1"/>
</dbReference>
<accession>K8FC96</accession>